<name>A0A6P1CQZ2_9NOCA</name>
<sequence>MNDTTALDLTVAAARSQRDGFASRVDVLDKVGALRTLPDDMHVTTDMVAEFYEVDRETILTVVKRNRDEIEGDGYRVVTKGVFEETFKLNVSSRSARVALFPRRAVLRVGMLLRDSVVARKVRDYLLDSEQTVRAMPVEPLSGLEYALALVNAEQRVLEEKRRADAGEKFKRAIEGGDGLGLREFHKKYFSSVTETEFMEHLYSKHYLIDQRGKGTLRESGPRAGTYRDGSQHRHPSYKGKEFFYLHANRDRAGGRRENTRVRPGRWEIALRDRLAAEGLTANENTSGLFVIEGGQLRGELA</sequence>
<evidence type="ECO:0000313" key="1">
    <source>
        <dbReference type="EMBL" id="NEW33794.1"/>
    </source>
</evidence>
<evidence type="ECO:0000313" key="2">
    <source>
        <dbReference type="Proteomes" id="UP000471166"/>
    </source>
</evidence>
<dbReference type="EMBL" id="JAAGVB010000020">
    <property type="protein sequence ID" value="NEW33794.1"/>
    <property type="molecule type" value="Genomic_DNA"/>
</dbReference>
<protein>
    <recommendedName>
        <fullName evidence="3">Antirepressor protein C-terminal domain-containing protein</fullName>
    </recommendedName>
</protein>
<dbReference type="RefSeq" id="WP_163845136.1">
    <property type="nucleotide sequence ID" value="NZ_JAAGVB010000020.1"/>
</dbReference>
<organism evidence="1 2">
    <name type="scientific">Nocardia cyriacigeorgica</name>
    <dbReference type="NCBI Taxonomy" id="135487"/>
    <lineage>
        <taxon>Bacteria</taxon>
        <taxon>Bacillati</taxon>
        <taxon>Actinomycetota</taxon>
        <taxon>Actinomycetes</taxon>
        <taxon>Mycobacteriales</taxon>
        <taxon>Nocardiaceae</taxon>
        <taxon>Nocardia</taxon>
    </lineage>
</organism>
<accession>A0A6P1CQZ2</accession>
<proteinExistence type="predicted"/>
<gene>
    <name evidence="1" type="ORF">GV791_14645</name>
</gene>
<dbReference type="AlphaFoldDB" id="A0A6P1CQZ2"/>
<reference evidence="1 2" key="1">
    <citation type="submission" date="2020-01" db="EMBL/GenBank/DDBJ databases">
        <title>Genetics and antimicrobial susceptibilities of Nocardia species isolated from the soil; a comparison with species isolated from humans.</title>
        <authorList>
            <person name="Carrasco G."/>
            <person name="Monzon S."/>
            <person name="Sansegundo M."/>
            <person name="Garcia E."/>
            <person name="Garrido N."/>
            <person name="Medina M.J."/>
            <person name="Villalon P."/>
            <person name="Ramirez-Arocha A.C."/>
            <person name="Jimenez P."/>
            <person name="Cuesta I."/>
            <person name="Valdezate S."/>
        </authorList>
    </citation>
    <scope>NUCLEOTIDE SEQUENCE [LARGE SCALE GENOMIC DNA]</scope>
    <source>
        <strain evidence="1 2">CNM20110626</strain>
    </source>
</reference>
<evidence type="ECO:0008006" key="3">
    <source>
        <dbReference type="Google" id="ProtNLM"/>
    </source>
</evidence>
<comment type="caution">
    <text evidence="1">The sequence shown here is derived from an EMBL/GenBank/DDBJ whole genome shotgun (WGS) entry which is preliminary data.</text>
</comment>
<dbReference type="Proteomes" id="UP000471166">
    <property type="component" value="Unassembled WGS sequence"/>
</dbReference>